<proteinExistence type="predicted"/>
<protein>
    <submittedName>
        <fullName evidence="1">Uncharacterized protein</fullName>
    </submittedName>
</protein>
<reference evidence="1 2" key="1">
    <citation type="submission" date="2016-04" db="EMBL/GenBank/DDBJ databases">
        <title>Draft Genome Assembly of the Bloom-forming Cyanobacterium Nodularia spumigena Strain CENA596 in Shrimp Production Ponds.</title>
        <authorList>
            <person name="Popin R.V."/>
            <person name="Rigonato J."/>
            <person name="Abreu V.A."/>
            <person name="Andreote A.P."/>
            <person name="Silveira S.B."/>
            <person name="Odebrecht C."/>
            <person name="Fiore M.F."/>
        </authorList>
    </citation>
    <scope>NUCLEOTIDE SEQUENCE [LARGE SCALE GENOMIC DNA]</scope>
    <source>
        <strain evidence="1 2">CENA596</strain>
    </source>
</reference>
<dbReference type="RefSeq" id="WP_063871731.1">
    <property type="nucleotide sequence ID" value="NZ_CAWMRI010000052.1"/>
</dbReference>
<comment type="caution">
    <text evidence="1">The sequence shown here is derived from an EMBL/GenBank/DDBJ whole genome shotgun (WGS) entry which is preliminary data.</text>
</comment>
<dbReference type="EMBL" id="LWAJ01000052">
    <property type="protein sequence ID" value="KZL51017.1"/>
    <property type="molecule type" value="Genomic_DNA"/>
</dbReference>
<dbReference type="Pfam" id="PF19991">
    <property type="entry name" value="HMA_2"/>
    <property type="match status" value="1"/>
</dbReference>
<organism evidence="1 2">
    <name type="scientific">Nodularia spumigena CENA596</name>
    <dbReference type="NCBI Taxonomy" id="1819295"/>
    <lineage>
        <taxon>Bacteria</taxon>
        <taxon>Bacillati</taxon>
        <taxon>Cyanobacteriota</taxon>
        <taxon>Cyanophyceae</taxon>
        <taxon>Nostocales</taxon>
        <taxon>Nodulariaceae</taxon>
        <taxon>Nodularia</taxon>
    </lineage>
</organism>
<dbReference type="AlphaFoldDB" id="A0A166KET1"/>
<evidence type="ECO:0000313" key="2">
    <source>
        <dbReference type="Proteomes" id="UP000076555"/>
    </source>
</evidence>
<accession>A0A166KET1</accession>
<sequence length="193" mass="21765">MLTNSHGHPTKIAKVLEKASFKTTAKPISTKIISNTPGRIRLRISPPHRHPREMQRITNVLKAQSHINQVRTNINYGSMIINHDGKNATLENVLTTLLDLGVTFADITEGYSEAAEDVKRAIINLNKRFEQATSGEVDLRFIFPLGLSMLAVRQIIVKGLQLEIIPWYVLAWYAFDSFIKLNNPSQLQLNPEP</sequence>
<gene>
    <name evidence="1" type="ORF">A2T98_04435</name>
</gene>
<dbReference type="OrthoDB" id="514446at2"/>
<name>A0A166KET1_NODSP</name>
<dbReference type="Proteomes" id="UP000076555">
    <property type="component" value="Unassembled WGS sequence"/>
</dbReference>
<evidence type="ECO:0000313" key="1">
    <source>
        <dbReference type="EMBL" id="KZL51017.1"/>
    </source>
</evidence>